<dbReference type="PANTHER" id="PTHR30437:SF4">
    <property type="entry name" value="TRANSCRIPTION ELONGATION FACTOR GREA"/>
    <property type="match status" value="1"/>
</dbReference>
<dbReference type="Gene3D" id="3.10.50.30">
    <property type="entry name" value="Transcription elongation factor, GreA/GreB, C-terminal domain"/>
    <property type="match status" value="1"/>
</dbReference>
<feature type="domain" description="Transcription elongation factor GreA/GreB N-terminal" evidence="10">
    <location>
        <begin position="7"/>
        <end position="76"/>
    </location>
</feature>
<keyword evidence="5 8" id="KW-0804">Transcription</keyword>
<keyword evidence="11" id="KW-0251">Elongation factor</keyword>
<dbReference type="InterPro" id="IPR022691">
    <property type="entry name" value="Tscrpt_elong_fac_GreA/B_N"/>
</dbReference>
<feature type="domain" description="Transcription elongation factor GreA/GreB C-terminal" evidence="9">
    <location>
        <begin position="82"/>
        <end position="158"/>
    </location>
</feature>
<dbReference type="SUPFAM" id="SSF54534">
    <property type="entry name" value="FKBP-like"/>
    <property type="match status" value="1"/>
</dbReference>
<dbReference type="SUPFAM" id="SSF46557">
    <property type="entry name" value="GreA transcript cleavage protein, N-terminal domain"/>
    <property type="match status" value="1"/>
</dbReference>
<dbReference type="Pfam" id="PF01272">
    <property type="entry name" value="GreA_GreB"/>
    <property type="match status" value="1"/>
</dbReference>
<comment type="similarity">
    <text evidence="1 8">Belongs to the GreA/GreB family.</text>
</comment>
<comment type="caution">
    <text evidence="11">The sequence shown here is derived from an EMBL/GenBank/DDBJ whole genome shotgun (WGS) entry which is preliminary data.</text>
</comment>
<dbReference type="InterPro" id="IPR036953">
    <property type="entry name" value="GreA/GreB_C_sf"/>
</dbReference>
<dbReference type="FunFam" id="1.10.287.180:FF:000001">
    <property type="entry name" value="Transcription elongation factor GreA"/>
    <property type="match status" value="1"/>
</dbReference>
<reference evidence="11" key="2">
    <citation type="journal article" date="2021" name="PeerJ">
        <title>Extensive microbial diversity within the chicken gut microbiome revealed by metagenomics and culture.</title>
        <authorList>
            <person name="Gilroy R."/>
            <person name="Ravi A."/>
            <person name="Getino M."/>
            <person name="Pursley I."/>
            <person name="Horton D.L."/>
            <person name="Alikhan N.F."/>
            <person name="Baker D."/>
            <person name="Gharbi K."/>
            <person name="Hall N."/>
            <person name="Watson M."/>
            <person name="Adriaenssens E.M."/>
            <person name="Foster-Nyarko E."/>
            <person name="Jarju S."/>
            <person name="Secka A."/>
            <person name="Antonio M."/>
            <person name="Oren A."/>
            <person name="Chaudhuri R.R."/>
            <person name="La Ragione R."/>
            <person name="Hildebrand F."/>
            <person name="Pallen M.J."/>
        </authorList>
    </citation>
    <scope>NUCLEOTIDE SEQUENCE</scope>
    <source>
        <strain evidence="11">11159</strain>
    </source>
</reference>
<accession>A0A9D9GXC7</accession>
<evidence type="ECO:0000256" key="3">
    <source>
        <dbReference type="ARBA" id="ARBA00023015"/>
    </source>
</evidence>
<evidence type="ECO:0000256" key="4">
    <source>
        <dbReference type="ARBA" id="ARBA00023125"/>
    </source>
</evidence>
<dbReference type="PIRSF" id="PIRSF006092">
    <property type="entry name" value="GreA_GreB"/>
    <property type="match status" value="1"/>
</dbReference>
<sequence length="159" mass="17761">MANEKYKLTAEGKEDLEREYREILDVKMPEVVRQLAEARAMGDLSENADYDAARDAQAKLNQREKEIEEILNNCIIVDSGKKNKTINVSSTVTYKDLTDNENYTVRIVSSVESDPVSNPNELKVSNECALGSALIGHKEGEVVTVKAVKPYDIQILTVK</sequence>
<dbReference type="GO" id="GO:0006354">
    <property type="term" value="P:DNA-templated transcription elongation"/>
    <property type="evidence" value="ECO:0007669"/>
    <property type="project" value="TreeGrafter"/>
</dbReference>
<dbReference type="InterPro" id="IPR028624">
    <property type="entry name" value="Tscrpt_elong_fac_GreA/B"/>
</dbReference>
<evidence type="ECO:0000256" key="1">
    <source>
        <dbReference type="ARBA" id="ARBA00008213"/>
    </source>
</evidence>
<evidence type="ECO:0000256" key="8">
    <source>
        <dbReference type="HAMAP-Rule" id="MF_00105"/>
    </source>
</evidence>
<dbReference type="Proteomes" id="UP000823613">
    <property type="component" value="Unassembled WGS sequence"/>
</dbReference>
<dbReference type="GO" id="GO:0003746">
    <property type="term" value="F:translation elongation factor activity"/>
    <property type="evidence" value="ECO:0007669"/>
    <property type="project" value="UniProtKB-KW"/>
</dbReference>
<dbReference type="InterPro" id="IPR001437">
    <property type="entry name" value="Tscrpt_elong_fac_GreA/B_C"/>
</dbReference>
<evidence type="ECO:0000256" key="7">
    <source>
        <dbReference type="ARBA" id="ARBA00030776"/>
    </source>
</evidence>
<reference evidence="11" key="1">
    <citation type="submission" date="2020-10" db="EMBL/GenBank/DDBJ databases">
        <authorList>
            <person name="Gilroy R."/>
        </authorList>
    </citation>
    <scope>NUCLEOTIDE SEQUENCE</scope>
    <source>
        <strain evidence="11">11159</strain>
    </source>
</reference>
<evidence type="ECO:0000313" key="12">
    <source>
        <dbReference type="Proteomes" id="UP000823613"/>
    </source>
</evidence>
<dbReference type="EMBL" id="JADIMY010000133">
    <property type="protein sequence ID" value="MBO8428284.1"/>
    <property type="molecule type" value="Genomic_DNA"/>
</dbReference>
<dbReference type="GO" id="GO:0070063">
    <property type="term" value="F:RNA polymerase binding"/>
    <property type="evidence" value="ECO:0007669"/>
    <property type="project" value="InterPro"/>
</dbReference>
<dbReference type="AlphaFoldDB" id="A0A9D9GXC7"/>
<evidence type="ECO:0000256" key="5">
    <source>
        <dbReference type="ARBA" id="ARBA00023163"/>
    </source>
</evidence>
<keyword evidence="3 8" id="KW-0805">Transcription regulation</keyword>
<dbReference type="NCBIfam" id="NF001263">
    <property type="entry name" value="PRK00226.1-4"/>
    <property type="match status" value="1"/>
</dbReference>
<proteinExistence type="inferred from homology"/>
<organism evidence="11 12">
    <name type="scientific">Candidatus Onthovivens merdipullorum</name>
    <dbReference type="NCBI Taxonomy" id="2840889"/>
    <lineage>
        <taxon>Bacteria</taxon>
        <taxon>Bacillati</taxon>
        <taxon>Bacillota</taxon>
        <taxon>Bacilli</taxon>
        <taxon>Bacillales</taxon>
        <taxon>Candidatus Onthovivens</taxon>
    </lineage>
</organism>
<dbReference type="Gene3D" id="1.10.287.180">
    <property type="entry name" value="Transcription elongation factor, GreA/GreB, N-terminal domain"/>
    <property type="match status" value="1"/>
</dbReference>
<dbReference type="InterPro" id="IPR036805">
    <property type="entry name" value="Tscrpt_elong_fac_GreA/B_N_sf"/>
</dbReference>
<evidence type="ECO:0000313" key="11">
    <source>
        <dbReference type="EMBL" id="MBO8428284.1"/>
    </source>
</evidence>
<comment type="function">
    <text evidence="6 8">Necessary for efficient RNA polymerase transcription elongation past template-encoded arresting sites. The arresting sites in DNA have the property of trapping a certain fraction of elongating RNA polymerases that pass through, resulting in locked ternary complexes. Cleavage of the nascent transcript by cleavage factors such as GreA or GreB allows the resumption of elongation from the new 3'terminus. GreA releases sequences of 2 to 3 nucleotides.</text>
</comment>
<dbReference type="PANTHER" id="PTHR30437">
    <property type="entry name" value="TRANSCRIPTION ELONGATION FACTOR GREA"/>
    <property type="match status" value="1"/>
</dbReference>
<dbReference type="HAMAP" id="MF_00105">
    <property type="entry name" value="GreA_GreB"/>
    <property type="match status" value="1"/>
</dbReference>
<protein>
    <recommendedName>
        <fullName evidence="2 8">Transcription elongation factor GreA</fullName>
    </recommendedName>
    <alternativeName>
        <fullName evidence="7 8">Transcript cleavage factor GreA</fullName>
    </alternativeName>
</protein>
<evidence type="ECO:0000259" key="10">
    <source>
        <dbReference type="Pfam" id="PF03449"/>
    </source>
</evidence>
<dbReference type="Pfam" id="PF03449">
    <property type="entry name" value="GreA_GreB_N"/>
    <property type="match status" value="1"/>
</dbReference>
<keyword evidence="4 8" id="KW-0238">DNA-binding</keyword>
<dbReference type="InterPro" id="IPR023459">
    <property type="entry name" value="Tscrpt_elong_fac_GreA/B_fam"/>
</dbReference>
<dbReference type="GO" id="GO:0032784">
    <property type="term" value="P:regulation of DNA-templated transcription elongation"/>
    <property type="evidence" value="ECO:0007669"/>
    <property type="project" value="UniProtKB-UniRule"/>
</dbReference>
<evidence type="ECO:0000256" key="2">
    <source>
        <dbReference type="ARBA" id="ARBA00013729"/>
    </source>
</evidence>
<evidence type="ECO:0000259" key="9">
    <source>
        <dbReference type="Pfam" id="PF01272"/>
    </source>
</evidence>
<name>A0A9D9GXC7_9BACL</name>
<keyword evidence="11" id="KW-0648">Protein biosynthesis</keyword>
<evidence type="ECO:0000256" key="6">
    <source>
        <dbReference type="ARBA" id="ARBA00024916"/>
    </source>
</evidence>
<gene>
    <name evidence="8 11" type="primary">greA</name>
    <name evidence="11" type="ORF">IAC58_07060</name>
</gene>
<dbReference type="GO" id="GO:0003677">
    <property type="term" value="F:DNA binding"/>
    <property type="evidence" value="ECO:0007669"/>
    <property type="project" value="UniProtKB-UniRule"/>
</dbReference>